<dbReference type="Proteomes" id="UP000298138">
    <property type="component" value="Unassembled WGS sequence"/>
</dbReference>
<feature type="region of interest" description="Disordered" evidence="1">
    <location>
        <begin position="98"/>
        <end position="123"/>
    </location>
</feature>
<dbReference type="AlphaFoldDB" id="A0A4S2N5L5"/>
<dbReference type="PANTHER" id="PTHR46535:SF1">
    <property type="entry name" value="NEDD4-BINDING PROTEIN 2"/>
    <property type="match status" value="1"/>
</dbReference>
<dbReference type="GO" id="GO:0004519">
    <property type="term" value="F:endonuclease activity"/>
    <property type="evidence" value="ECO:0007669"/>
    <property type="project" value="TreeGrafter"/>
</dbReference>
<dbReference type="SUPFAM" id="SSF46934">
    <property type="entry name" value="UBA-like"/>
    <property type="match status" value="1"/>
</dbReference>
<evidence type="ECO:0000313" key="4">
    <source>
        <dbReference type="Proteomes" id="UP000298138"/>
    </source>
</evidence>
<name>A0A4S2N5L5_9PEZI</name>
<dbReference type="SUPFAM" id="SSF160443">
    <property type="entry name" value="SMR domain-like"/>
    <property type="match status" value="1"/>
</dbReference>
<feature type="domain" description="Smr" evidence="2">
    <location>
        <begin position="475"/>
        <end position="557"/>
    </location>
</feature>
<feature type="compositionally biased region" description="Basic and acidic residues" evidence="1">
    <location>
        <begin position="378"/>
        <end position="391"/>
    </location>
</feature>
<dbReference type="CDD" id="cd14279">
    <property type="entry name" value="CUE"/>
    <property type="match status" value="1"/>
</dbReference>
<feature type="compositionally biased region" description="Polar residues" evidence="1">
    <location>
        <begin position="392"/>
        <end position="409"/>
    </location>
</feature>
<dbReference type="EMBL" id="ML220112">
    <property type="protein sequence ID" value="TGZ84497.1"/>
    <property type="molecule type" value="Genomic_DNA"/>
</dbReference>
<organism evidence="3 4">
    <name type="scientific">Ascodesmis nigricans</name>
    <dbReference type="NCBI Taxonomy" id="341454"/>
    <lineage>
        <taxon>Eukaryota</taxon>
        <taxon>Fungi</taxon>
        <taxon>Dikarya</taxon>
        <taxon>Ascomycota</taxon>
        <taxon>Pezizomycotina</taxon>
        <taxon>Pezizomycetes</taxon>
        <taxon>Pezizales</taxon>
        <taxon>Ascodesmidaceae</taxon>
        <taxon>Ascodesmis</taxon>
    </lineage>
</organism>
<dbReference type="SMART" id="SM01162">
    <property type="entry name" value="DUF1771"/>
    <property type="match status" value="1"/>
</dbReference>
<dbReference type="PANTHER" id="PTHR46535">
    <property type="entry name" value="NEDD4-BINDING PROTEIN 2"/>
    <property type="match status" value="1"/>
</dbReference>
<dbReference type="InParanoid" id="A0A4S2N5L5"/>
<feature type="region of interest" description="Disordered" evidence="1">
    <location>
        <begin position="333"/>
        <end position="409"/>
    </location>
</feature>
<dbReference type="InterPro" id="IPR052772">
    <property type="entry name" value="Endo/PolyKinase_Domain-Protein"/>
</dbReference>
<evidence type="ECO:0000313" key="3">
    <source>
        <dbReference type="EMBL" id="TGZ84497.1"/>
    </source>
</evidence>
<gene>
    <name evidence="3" type="ORF">EX30DRAFT_391945</name>
</gene>
<dbReference type="InterPro" id="IPR002625">
    <property type="entry name" value="Smr_dom"/>
</dbReference>
<accession>A0A4S2N5L5</accession>
<protein>
    <recommendedName>
        <fullName evidence="2">Smr domain-containing protein</fullName>
    </recommendedName>
</protein>
<dbReference type="InterPro" id="IPR009060">
    <property type="entry name" value="UBA-like_sf"/>
</dbReference>
<dbReference type="OrthoDB" id="443981at2759"/>
<feature type="compositionally biased region" description="Low complexity" evidence="1">
    <location>
        <begin position="333"/>
        <end position="370"/>
    </location>
</feature>
<dbReference type="Pfam" id="PF26286">
    <property type="entry name" value="UBA_10"/>
    <property type="match status" value="1"/>
</dbReference>
<feature type="compositionally biased region" description="Low complexity" evidence="1">
    <location>
        <begin position="98"/>
        <end position="116"/>
    </location>
</feature>
<dbReference type="Pfam" id="PF08590">
    <property type="entry name" value="DUF1771"/>
    <property type="match status" value="1"/>
</dbReference>
<reference evidence="3 4" key="1">
    <citation type="submission" date="2019-04" db="EMBL/GenBank/DDBJ databases">
        <title>Comparative genomics and transcriptomics to analyze fruiting body development in filamentous ascomycetes.</title>
        <authorList>
            <consortium name="DOE Joint Genome Institute"/>
            <person name="Lutkenhaus R."/>
            <person name="Traeger S."/>
            <person name="Breuer J."/>
            <person name="Kuo A."/>
            <person name="Lipzen A."/>
            <person name="Pangilinan J."/>
            <person name="Dilworth D."/>
            <person name="Sandor L."/>
            <person name="Poggeler S."/>
            <person name="Barry K."/>
            <person name="Grigoriev I.V."/>
            <person name="Nowrousian M."/>
        </authorList>
    </citation>
    <scope>NUCLEOTIDE SEQUENCE [LARGE SCALE GENOMIC DNA]</scope>
    <source>
        <strain evidence="3 4">CBS 389.68</strain>
    </source>
</reference>
<dbReference type="InterPro" id="IPR013899">
    <property type="entry name" value="DUF1771"/>
</dbReference>
<evidence type="ECO:0000259" key="2">
    <source>
        <dbReference type="PROSITE" id="PS50828"/>
    </source>
</evidence>
<keyword evidence="4" id="KW-1185">Reference proteome</keyword>
<dbReference type="InterPro" id="IPR036063">
    <property type="entry name" value="Smr_dom_sf"/>
</dbReference>
<dbReference type="InterPro" id="IPR058864">
    <property type="entry name" value="UBA_10"/>
</dbReference>
<dbReference type="STRING" id="341454.A0A4S2N5L5"/>
<dbReference type="SMART" id="SM00463">
    <property type="entry name" value="SMR"/>
    <property type="match status" value="1"/>
</dbReference>
<dbReference type="GO" id="GO:0005634">
    <property type="term" value="C:nucleus"/>
    <property type="evidence" value="ECO:0007669"/>
    <property type="project" value="TreeGrafter"/>
</dbReference>
<dbReference type="Gene3D" id="3.30.1370.110">
    <property type="match status" value="1"/>
</dbReference>
<sequence length="559" mass="61637">MASPNKEGTEPMSVEEALRILEFEYPNLDSALVASIYYDTKELDSARATLQILQGETAVDDDATSSPNGRDLTGAASEWMSWTSESDQITQSMASCMLSEDSSMSGSSSGASSDLSRGIDPTRDPPELVALAGMFPTVSKYSLQRALMRCNNDYSRAVDELLNRAYLETDGVGRGVDGFSEDLVHANGKNGKRKKGKKQQFALSRFANDVDGLDTAPQSPGGSRWNAMADEIQRISRGLQLPEKTVRSAYHTHGSKLAPTIMYLLEKYDNGGMGDEDSEEHYGQLADLADEFGKSVNPTYLDKLLRMCKSDKAAVFHLADILSQYQPPPPPIISTTSKPGVPTLTPVRSPTTPTSCSSGTPSTRTPTTPTFHHNLASSDKENWQKVTKDSRTTPSYLRPTNFSNTSDLASHSKSLRNSAFMQASEAYKRSKSDRLMGGAAAYYAELGKDHDRHYKELNNLAAEQLVSANSSPYFLDLHGVTVQQGVKIAKEHTTRWWVESKPDDRRGIKPLVIVTGMGRHSKDHQPKLFPAIKKLLERDGWDHKVDKGQIIVYQKSNRR</sequence>
<proteinExistence type="predicted"/>
<dbReference type="PROSITE" id="PS50828">
    <property type="entry name" value="SMR"/>
    <property type="match status" value="1"/>
</dbReference>
<evidence type="ECO:0000256" key="1">
    <source>
        <dbReference type="SAM" id="MobiDB-lite"/>
    </source>
</evidence>